<sequence>MVLNLASRRNPGGGVRI</sequence>
<name>A0AA92W5S2_9BACT</name>
<accession>A0AA92W5S2</accession>
<comment type="caution">
    <text evidence="1">The sequence shown here is derived from an EMBL/GenBank/DDBJ whole genome shotgun (WGS) entry which is preliminary data.</text>
</comment>
<dbReference type="EMBL" id="QSAG01000022">
    <property type="protein sequence ID" value="RGW41989.1"/>
    <property type="molecule type" value="Genomic_DNA"/>
</dbReference>
<evidence type="ECO:0000313" key="1">
    <source>
        <dbReference type="EMBL" id="RGW41989.1"/>
    </source>
</evidence>
<organism evidence="1 2">
    <name type="scientific">Segatella copri</name>
    <dbReference type="NCBI Taxonomy" id="165179"/>
    <lineage>
        <taxon>Bacteria</taxon>
        <taxon>Pseudomonadati</taxon>
        <taxon>Bacteroidota</taxon>
        <taxon>Bacteroidia</taxon>
        <taxon>Bacteroidales</taxon>
        <taxon>Prevotellaceae</taxon>
        <taxon>Segatella</taxon>
    </lineage>
</organism>
<dbReference type="RefSeq" id="WP_118065669.1">
    <property type="nucleotide sequence ID" value="NZ_QSAG01000022.1"/>
</dbReference>
<gene>
    <name evidence="1" type="ORF">DWV76_11070</name>
</gene>
<proteinExistence type="predicted"/>
<dbReference type="Proteomes" id="UP000283785">
    <property type="component" value="Unassembled WGS sequence"/>
</dbReference>
<protein>
    <submittedName>
        <fullName evidence="1">Uncharacterized protein</fullName>
    </submittedName>
</protein>
<dbReference type="AlphaFoldDB" id="A0AA92W5S2"/>
<evidence type="ECO:0000313" key="2">
    <source>
        <dbReference type="Proteomes" id="UP000283785"/>
    </source>
</evidence>
<reference evidence="1 2" key="1">
    <citation type="submission" date="2018-08" db="EMBL/GenBank/DDBJ databases">
        <title>A genome reference for cultivated species of the human gut microbiota.</title>
        <authorList>
            <person name="Zou Y."/>
            <person name="Xue W."/>
            <person name="Luo G."/>
        </authorList>
    </citation>
    <scope>NUCLEOTIDE SEQUENCE [LARGE SCALE GENOMIC DNA]</scope>
    <source>
        <strain evidence="1 2">AF12-50</strain>
    </source>
</reference>